<feature type="transmembrane region" description="Helical" evidence="8">
    <location>
        <begin position="43"/>
        <end position="64"/>
    </location>
</feature>
<dbReference type="GO" id="GO:0012505">
    <property type="term" value="C:endomembrane system"/>
    <property type="evidence" value="ECO:0007669"/>
    <property type="project" value="UniProtKB-SubCell"/>
</dbReference>
<evidence type="ECO:0000313" key="9">
    <source>
        <dbReference type="EMBL" id="CAK9157970.1"/>
    </source>
</evidence>
<keyword evidence="7" id="KW-0961">Cell wall biogenesis/degradation</keyword>
<evidence type="ECO:0000256" key="5">
    <source>
        <dbReference type="ARBA" id="ARBA00022989"/>
    </source>
</evidence>
<dbReference type="GO" id="GO:0071555">
    <property type="term" value="P:cell wall organization"/>
    <property type="evidence" value="ECO:0007669"/>
    <property type="project" value="UniProtKB-KW"/>
</dbReference>
<comment type="caution">
    <text evidence="9">The sequence shown here is derived from an EMBL/GenBank/DDBJ whole genome shotgun (WGS) entry which is preliminary data.</text>
</comment>
<keyword evidence="10" id="KW-1185">Reference proteome</keyword>
<evidence type="ECO:0000313" key="10">
    <source>
        <dbReference type="Proteomes" id="UP001642360"/>
    </source>
</evidence>
<dbReference type="PANTHER" id="PTHR13301">
    <property type="entry name" value="X-BOX TRANSCRIPTION FACTOR-RELATED"/>
    <property type="match status" value="1"/>
</dbReference>
<evidence type="ECO:0000256" key="7">
    <source>
        <dbReference type="ARBA" id="ARBA00023316"/>
    </source>
</evidence>
<feature type="transmembrane region" description="Helical" evidence="8">
    <location>
        <begin position="99"/>
        <end position="121"/>
    </location>
</feature>
<dbReference type="Proteomes" id="UP001642360">
    <property type="component" value="Unassembled WGS sequence"/>
</dbReference>
<comment type="subcellular location">
    <subcellularLocation>
        <location evidence="1">Endomembrane system</location>
    </subcellularLocation>
</comment>
<evidence type="ECO:0000256" key="6">
    <source>
        <dbReference type="ARBA" id="ARBA00023136"/>
    </source>
</evidence>
<dbReference type="AlphaFoldDB" id="A0ABC8SLI2"/>
<accession>A0ABC8SLI2</accession>
<dbReference type="EMBL" id="CAUOFW020003092">
    <property type="protein sequence ID" value="CAK9157970.1"/>
    <property type="molecule type" value="Genomic_DNA"/>
</dbReference>
<feature type="transmembrane region" description="Helical" evidence="8">
    <location>
        <begin position="6"/>
        <end position="22"/>
    </location>
</feature>
<dbReference type="Pfam" id="PF03552">
    <property type="entry name" value="Cellulose_synt"/>
    <property type="match status" value="1"/>
</dbReference>
<evidence type="ECO:0000256" key="4">
    <source>
        <dbReference type="ARBA" id="ARBA00022692"/>
    </source>
</evidence>
<protein>
    <recommendedName>
        <fullName evidence="11">Cellulose synthase-like protein H1</fullName>
    </recommendedName>
</protein>
<keyword evidence="2" id="KW-0328">Glycosyltransferase</keyword>
<dbReference type="GO" id="GO:0016757">
    <property type="term" value="F:glycosyltransferase activity"/>
    <property type="evidence" value="ECO:0007669"/>
    <property type="project" value="UniProtKB-KW"/>
</dbReference>
<evidence type="ECO:0000256" key="3">
    <source>
        <dbReference type="ARBA" id="ARBA00022679"/>
    </source>
</evidence>
<keyword evidence="4 8" id="KW-0812">Transmembrane</keyword>
<reference evidence="9 10" key="1">
    <citation type="submission" date="2024-02" db="EMBL/GenBank/DDBJ databases">
        <authorList>
            <person name="Vignale AGUSTIN F."/>
            <person name="Sosa J E."/>
            <person name="Modenutti C."/>
        </authorList>
    </citation>
    <scope>NUCLEOTIDE SEQUENCE [LARGE SCALE GENOMIC DNA]</scope>
</reference>
<feature type="transmembrane region" description="Helical" evidence="8">
    <location>
        <begin position="133"/>
        <end position="153"/>
    </location>
</feature>
<proteinExistence type="predicted"/>
<organism evidence="9 10">
    <name type="scientific">Ilex paraguariensis</name>
    <name type="common">yerba mate</name>
    <dbReference type="NCBI Taxonomy" id="185542"/>
    <lineage>
        <taxon>Eukaryota</taxon>
        <taxon>Viridiplantae</taxon>
        <taxon>Streptophyta</taxon>
        <taxon>Embryophyta</taxon>
        <taxon>Tracheophyta</taxon>
        <taxon>Spermatophyta</taxon>
        <taxon>Magnoliopsida</taxon>
        <taxon>eudicotyledons</taxon>
        <taxon>Gunneridae</taxon>
        <taxon>Pentapetalae</taxon>
        <taxon>asterids</taxon>
        <taxon>campanulids</taxon>
        <taxon>Aquifoliales</taxon>
        <taxon>Aquifoliaceae</taxon>
        <taxon>Ilex</taxon>
    </lineage>
</organism>
<feature type="transmembrane region" description="Helical" evidence="8">
    <location>
        <begin position="159"/>
        <end position="180"/>
    </location>
</feature>
<name>A0ABC8SLI2_9AQUA</name>
<keyword evidence="3" id="KW-0808">Transferase</keyword>
<evidence type="ECO:0000256" key="1">
    <source>
        <dbReference type="ARBA" id="ARBA00004308"/>
    </source>
</evidence>
<keyword evidence="5 8" id="KW-1133">Transmembrane helix</keyword>
<gene>
    <name evidence="9" type="ORF">ILEXP_LOCUS26549</name>
</gene>
<sequence>MHAVQEPAILIPFVLFLIYNIYSTSEYLRADLSIRAWWNNHKMCRVISMTSWLFGFLSVILKLLGLSETMFEVTKKDQTIGADDTNSNAGRFTFDESPIFVPGTAILLLTLAALALMLLGFRSTTGGGDGSGVGEIICSVWVVLCFWSFFKGLFGRGKYGIPLSVIYKSGTLALLFVQFCKWTSMG</sequence>
<keyword evidence="6 8" id="KW-0472">Membrane</keyword>
<evidence type="ECO:0000256" key="2">
    <source>
        <dbReference type="ARBA" id="ARBA00022676"/>
    </source>
</evidence>
<dbReference type="InterPro" id="IPR005150">
    <property type="entry name" value="Cellulose_synth"/>
</dbReference>
<evidence type="ECO:0008006" key="11">
    <source>
        <dbReference type="Google" id="ProtNLM"/>
    </source>
</evidence>
<evidence type="ECO:0000256" key="8">
    <source>
        <dbReference type="SAM" id="Phobius"/>
    </source>
</evidence>